<reference evidence="3" key="1">
    <citation type="submission" date="2012-05" db="EMBL/GenBank/DDBJ databases">
        <authorList>
            <person name="Han B."/>
            <person name="Lu Y."/>
            <person name="Feng Q."/>
            <person name="Zhao Q."/>
            <person name="Lu T.T."/>
            <person name="Li Y."/>
            <person name="Liu K.Y."/>
            <person name="Huang X.H."/>
            <person name="Fan D.L."/>
            <person name="Weng Q.J."/>
            <person name="Zhang L."/>
            <person name="Lu Y.Q."/>
            <person name="Guo Y.L."/>
            <person name="Li W.J."/>
            <person name="Zhou C.C."/>
            <person name="Lu H.Y."/>
            <person name="Huang T."/>
            <person name="Zhu C.R."/>
            <person name="Zhao Y."/>
            <person name="Hu T."/>
            <person name="Yao N."/>
        </authorList>
    </citation>
    <scope>NUCLEOTIDE SEQUENCE</scope>
</reference>
<gene>
    <name evidence="3" type="primary">PH01B035L11.20</name>
</gene>
<evidence type="ECO:0000313" key="3">
    <source>
        <dbReference type="EMBL" id="CCI55375.1"/>
    </source>
</evidence>
<proteinExistence type="predicted"/>
<sequence length="456" mass="51123">MVLWLTVMNVFHVANGKPKGTLTPEQEQAFEATDNLFKGAVVSVLGEKLVDAYMVIKTGKEKWDALEAKFGVSDGGSELYLMEQYHDYRMVDSRSVVEQVHEIQSMATELEYFKCVLPDKFIAGGIIAKLPPSWRNFSTSLKHKRQEFSVENLIGSLDVEEKKRAKDTYTRGNEEHSSANVVQKKNGQTQKFKGKNKSAQTTSFKKKKKNTKDGLCFATRDPAVLMGNGSHATVHGVGTVDLKFTSGKIVQLKNPIISLQWLSATGESGWPQPHKLLNVGPWRRWSIHWWLSCCGCLEILGVVDGLSQQVNQMSLIYHHLIPIWRFSWRRWWLRKRSLWITSNCSALTASAAATTGCHHLPDLWRLGKSKRKGAKGRGETTKPERTTNSKAQTRSTHGSLPSGLRVERSWPQEVVFARDSEGGLRKKTITLDHELGGPCATTCQDNSKTGGLEHHI</sequence>
<dbReference type="Pfam" id="PF14223">
    <property type="entry name" value="Retrotran_gag_2"/>
    <property type="match status" value="1"/>
</dbReference>
<feature type="signal peptide" evidence="2">
    <location>
        <begin position="1"/>
        <end position="16"/>
    </location>
</feature>
<feature type="compositionally biased region" description="Basic and acidic residues" evidence="1">
    <location>
        <begin position="376"/>
        <end position="387"/>
    </location>
</feature>
<keyword evidence="2" id="KW-0732">Signal</keyword>
<dbReference type="PANTHER" id="PTHR47592:SF27">
    <property type="entry name" value="OS08G0421700 PROTEIN"/>
    <property type="match status" value="1"/>
</dbReference>
<evidence type="ECO:0000256" key="1">
    <source>
        <dbReference type="SAM" id="MobiDB-lite"/>
    </source>
</evidence>
<feature type="compositionally biased region" description="Basic and acidic residues" evidence="1">
    <location>
        <begin position="167"/>
        <end position="177"/>
    </location>
</feature>
<protein>
    <submittedName>
        <fullName evidence="3">PH01B035L11.20 protein</fullName>
    </submittedName>
</protein>
<dbReference type="AlphaFoldDB" id="L0P243"/>
<dbReference type="EMBL" id="FO203441">
    <property type="protein sequence ID" value="CCI55375.1"/>
    <property type="molecule type" value="Genomic_DNA"/>
</dbReference>
<evidence type="ECO:0000256" key="2">
    <source>
        <dbReference type="SAM" id="SignalP"/>
    </source>
</evidence>
<feature type="compositionally biased region" description="Polar residues" evidence="1">
    <location>
        <begin position="178"/>
        <end position="203"/>
    </location>
</feature>
<organism evidence="3">
    <name type="scientific">Phyllostachys edulis</name>
    <name type="common">Tortoise shell bamboo</name>
    <name type="synonym">Bambusa edulis</name>
    <dbReference type="NCBI Taxonomy" id="38705"/>
    <lineage>
        <taxon>Eukaryota</taxon>
        <taxon>Viridiplantae</taxon>
        <taxon>Streptophyta</taxon>
        <taxon>Embryophyta</taxon>
        <taxon>Tracheophyta</taxon>
        <taxon>Spermatophyta</taxon>
        <taxon>Magnoliopsida</taxon>
        <taxon>Liliopsida</taxon>
        <taxon>Poales</taxon>
        <taxon>Poaceae</taxon>
        <taxon>BOP clade</taxon>
        <taxon>Bambusoideae</taxon>
        <taxon>Arundinarodae</taxon>
        <taxon>Arundinarieae</taxon>
        <taxon>Arundinariinae</taxon>
        <taxon>Phyllostachys</taxon>
    </lineage>
</organism>
<feature type="region of interest" description="Disordered" evidence="1">
    <location>
        <begin position="167"/>
        <end position="206"/>
    </location>
</feature>
<accession>L0P243</accession>
<feature type="compositionally biased region" description="Polar residues" evidence="1">
    <location>
        <begin position="388"/>
        <end position="399"/>
    </location>
</feature>
<feature type="chain" id="PRO_5003946939" evidence="2">
    <location>
        <begin position="17"/>
        <end position="456"/>
    </location>
</feature>
<dbReference type="PANTHER" id="PTHR47592">
    <property type="entry name" value="PBF68 PROTEIN"/>
    <property type="match status" value="1"/>
</dbReference>
<feature type="region of interest" description="Disordered" evidence="1">
    <location>
        <begin position="370"/>
        <end position="404"/>
    </location>
</feature>
<name>L0P243_PHYED</name>